<dbReference type="PROSITE" id="PS00463">
    <property type="entry name" value="ZN2_CY6_FUNGAL_1"/>
    <property type="match status" value="1"/>
</dbReference>
<feature type="domain" description="Zn(2)-C6 fungal-type" evidence="3">
    <location>
        <begin position="10"/>
        <end position="38"/>
    </location>
</feature>
<dbReference type="GO" id="GO:0008270">
    <property type="term" value="F:zinc ion binding"/>
    <property type="evidence" value="ECO:0007669"/>
    <property type="project" value="InterPro"/>
</dbReference>
<evidence type="ECO:0000313" key="5">
    <source>
        <dbReference type="Proteomes" id="UP000045706"/>
    </source>
</evidence>
<feature type="region of interest" description="Disordered" evidence="2">
    <location>
        <begin position="350"/>
        <end position="377"/>
    </location>
</feature>
<dbReference type="PANTHER" id="PTHR38111:SF9">
    <property type="entry name" value="ZN(2)-C6 FUNGAL-TYPE DOMAIN-CONTAINING PROTEIN"/>
    <property type="match status" value="1"/>
</dbReference>
<evidence type="ECO:0000256" key="2">
    <source>
        <dbReference type="SAM" id="MobiDB-lite"/>
    </source>
</evidence>
<dbReference type="AlphaFoldDB" id="A0A0G4MVI2"/>
<feature type="compositionally biased region" description="Low complexity" evidence="2">
    <location>
        <begin position="59"/>
        <end position="73"/>
    </location>
</feature>
<evidence type="ECO:0000256" key="1">
    <source>
        <dbReference type="ARBA" id="ARBA00023242"/>
    </source>
</evidence>
<dbReference type="SUPFAM" id="SSF57701">
    <property type="entry name" value="Zn2/Cys6 DNA-binding domain"/>
    <property type="match status" value="1"/>
</dbReference>
<dbReference type="InterPro" id="IPR001138">
    <property type="entry name" value="Zn2Cys6_DnaBD"/>
</dbReference>
<dbReference type="PANTHER" id="PTHR38111">
    <property type="entry name" value="ZN(2)-C6 FUNGAL-TYPE DOMAIN-CONTAINING PROTEIN-RELATED"/>
    <property type="match status" value="1"/>
</dbReference>
<name>A0A0G4MVI2_VERLO</name>
<evidence type="ECO:0000259" key="3">
    <source>
        <dbReference type="PROSITE" id="PS50048"/>
    </source>
</evidence>
<dbReference type="PROSITE" id="PS50048">
    <property type="entry name" value="ZN2_CY6_FUNGAL_2"/>
    <property type="match status" value="1"/>
</dbReference>
<protein>
    <recommendedName>
        <fullName evidence="3">Zn(2)-C6 fungal-type domain-containing protein</fullName>
    </recommendedName>
</protein>
<organism evidence="4 5">
    <name type="scientific">Verticillium longisporum</name>
    <name type="common">Verticillium dahliae var. longisporum</name>
    <dbReference type="NCBI Taxonomy" id="100787"/>
    <lineage>
        <taxon>Eukaryota</taxon>
        <taxon>Fungi</taxon>
        <taxon>Dikarya</taxon>
        <taxon>Ascomycota</taxon>
        <taxon>Pezizomycotina</taxon>
        <taxon>Sordariomycetes</taxon>
        <taxon>Hypocreomycetidae</taxon>
        <taxon>Glomerellales</taxon>
        <taxon>Plectosphaerellaceae</taxon>
        <taxon>Verticillium</taxon>
    </lineage>
</organism>
<dbReference type="InterPro" id="IPR036864">
    <property type="entry name" value="Zn2-C6_fun-type_DNA-bd_sf"/>
</dbReference>
<dbReference type="EMBL" id="CVQI01031112">
    <property type="protein sequence ID" value="CRK38164.1"/>
    <property type="molecule type" value="Genomic_DNA"/>
</dbReference>
<dbReference type="CDD" id="cd00067">
    <property type="entry name" value="GAL4"/>
    <property type="match status" value="1"/>
</dbReference>
<dbReference type="SMART" id="SM00066">
    <property type="entry name" value="GAL4"/>
    <property type="match status" value="1"/>
</dbReference>
<dbReference type="GO" id="GO:0000981">
    <property type="term" value="F:DNA-binding transcription factor activity, RNA polymerase II-specific"/>
    <property type="evidence" value="ECO:0007669"/>
    <property type="project" value="InterPro"/>
</dbReference>
<dbReference type="InterPro" id="IPR053178">
    <property type="entry name" value="Osmoadaptation_assoc"/>
</dbReference>
<dbReference type="Gene3D" id="4.10.240.10">
    <property type="entry name" value="Zn(2)-C6 fungal-type DNA-binding domain"/>
    <property type="match status" value="1"/>
</dbReference>
<dbReference type="Pfam" id="PF00172">
    <property type="entry name" value="Zn_clus"/>
    <property type="match status" value="1"/>
</dbReference>
<sequence length="377" mass="41819">MVGVPGKYKGCETCRARRVKCDNQRPKCKRCIDGGRECAGYERERVFIMATVDDAGRCSSHPPRHVSSSASSSKKGKSVTPERKKGKSISPETKKSKSNSPEGDVMELAAMEPLAPAWDDLLFVENKGVTYLVQMTVLQANVQNIGKGKKKANAKVALTPYAPSGLYFLKKGRELEVSAHSLVSLSSPDEDNGSLNGTFTFLFDHNSSFLQEAGQPTWELNQDKLSRVRKAGPESYQYFPAHHYFVRVYRQTAVMLALLNKKMTFLAEEAWCTTPWEYHPKSVLDFLLDTLVLLPGVFSRADLITPKQATLARRLNIEIALMAPGKTIEMLPVEEIESYVKNIEEEKQEEAAKKKTGRTPGQGTAAILTRPAEGSDE</sequence>
<reference evidence="5" key="1">
    <citation type="submission" date="2015-05" db="EMBL/GenBank/DDBJ databases">
        <authorList>
            <person name="Fogelqvist Johan"/>
        </authorList>
    </citation>
    <scope>NUCLEOTIDE SEQUENCE [LARGE SCALE GENOMIC DNA]</scope>
</reference>
<accession>A0A0G4MVI2</accession>
<gene>
    <name evidence="4" type="ORF">BN1723_004401</name>
</gene>
<proteinExistence type="predicted"/>
<feature type="region of interest" description="Disordered" evidence="2">
    <location>
        <begin position="58"/>
        <end position="103"/>
    </location>
</feature>
<keyword evidence="1" id="KW-0539">Nucleus</keyword>
<evidence type="ECO:0000313" key="4">
    <source>
        <dbReference type="EMBL" id="CRK38164.1"/>
    </source>
</evidence>
<dbReference type="Proteomes" id="UP000045706">
    <property type="component" value="Unassembled WGS sequence"/>
</dbReference>